<organism evidence="7 8">
    <name type="scientific">Jutongia hominis</name>
    <dbReference type="NCBI Taxonomy" id="2763664"/>
    <lineage>
        <taxon>Bacteria</taxon>
        <taxon>Bacillati</taxon>
        <taxon>Bacillota</taxon>
        <taxon>Clostridia</taxon>
        <taxon>Lachnospirales</taxon>
        <taxon>Lachnospiraceae</taxon>
        <taxon>Jutongia</taxon>
    </lineage>
</organism>
<dbReference type="InterPro" id="IPR001182">
    <property type="entry name" value="FtsW/RodA"/>
</dbReference>
<feature type="transmembrane region" description="Helical" evidence="6">
    <location>
        <begin position="47"/>
        <end position="67"/>
    </location>
</feature>
<feature type="transmembrane region" description="Helical" evidence="6">
    <location>
        <begin position="185"/>
        <end position="204"/>
    </location>
</feature>
<accession>A0ABR7MVM3</accession>
<proteinExistence type="predicted"/>
<keyword evidence="4 6" id="KW-1133">Transmembrane helix</keyword>
<dbReference type="PANTHER" id="PTHR30474">
    <property type="entry name" value="CELL CYCLE PROTEIN"/>
    <property type="match status" value="1"/>
</dbReference>
<evidence type="ECO:0000256" key="6">
    <source>
        <dbReference type="SAM" id="Phobius"/>
    </source>
</evidence>
<dbReference type="Pfam" id="PF01098">
    <property type="entry name" value="FTSW_RODA_SPOVE"/>
    <property type="match status" value="1"/>
</dbReference>
<dbReference type="PANTHER" id="PTHR30474:SF1">
    <property type="entry name" value="PEPTIDOGLYCAN GLYCOSYLTRANSFERASE MRDB"/>
    <property type="match status" value="1"/>
</dbReference>
<evidence type="ECO:0000256" key="5">
    <source>
        <dbReference type="ARBA" id="ARBA00023136"/>
    </source>
</evidence>
<comment type="subcellular location">
    <subcellularLocation>
        <location evidence="1">Membrane</location>
        <topology evidence="1">Multi-pass membrane protein</topology>
    </subcellularLocation>
</comment>
<dbReference type="RefSeq" id="WP_249305253.1">
    <property type="nucleotide sequence ID" value="NZ_JACRSW010000032.1"/>
</dbReference>
<evidence type="ECO:0000313" key="7">
    <source>
        <dbReference type="EMBL" id="MBC8557845.1"/>
    </source>
</evidence>
<keyword evidence="3" id="KW-0133">Cell shape</keyword>
<reference evidence="7 8" key="1">
    <citation type="submission" date="2020-08" db="EMBL/GenBank/DDBJ databases">
        <title>Genome public.</title>
        <authorList>
            <person name="Liu C."/>
            <person name="Sun Q."/>
        </authorList>
    </citation>
    <scope>NUCLEOTIDE SEQUENCE [LARGE SCALE GENOMIC DNA]</scope>
    <source>
        <strain evidence="7 8">BX3</strain>
    </source>
</reference>
<feature type="transmembrane region" description="Helical" evidence="6">
    <location>
        <begin position="139"/>
        <end position="156"/>
    </location>
</feature>
<feature type="transmembrane region" description="Helical" evidence="6">
    <location>
        <begin position="356"/>
        <end position="375"/>
    </location>
</feature>
<feature type="transmembrane region" description="Helical" evidence="6">
    <location>
        <begin position="116"/>
        <end position="132"/>
    </location>
</feature>
<evidence type="ECO:0000313" key="8">
    <source>
        <dbReference type="Proteomes" id="UP000637513"/>
    </source>
</evidence>
<keyword evidence="8" id="KW-1185">Reference proteome</keyword>
<gene>
    <name evidence="7" type="ORF">H8700_09005</name>
</gene>
<evidence type="ECO:0000256" key="3">
    <source>
        <dbReference type="ARBA" id="ARBA00022960"/>
    </source>
</evidence>
<name>A0ABR7MVM3_9FIRM</name>
<sequence>MINTIKQYDWKKYNYSLLVAVLFLCALSAFSVKMAGGEEHGMSYMKGQLVGTFLGLVIVAALSVIDYHFICKFAAIYYVFGVLLTAATHSPIGTNNDTDARRWIKVGSITFQPTELMKIVLILSLAALFAKLRHRMEKVSTLVIVVAVTGIPALVIMSQPDLSSSLVTVFIMLVLIFVSGLSYKILAPVIVMGIPLGVVLFWYIQQPYNVLLKHYQYKRIMAWLHPETDVKGTINYQQNRSIRAIASGGLYGKFLQDGGTKGASRAYHSVGVNESDFIWSVIGEEFGFLGCCLILLVFAFIIFKCFLVAKNSQDYLGKLIAAGVAAMFMFQVFTNISVVTLMFPNTGLPLPFISNGLSSMLSSMIAIGLIMNVSIQPGKTSKGGFSMRNIYGNDPVSSIDLDMDLEL</sequence>
<keyword evidence="2 6" id="KW-0812">Transmembrane</keyword>
<dbReference type="Proteomes" id="UP000637513">
    <property type="component" value="Unassembled WGS sequence"/>
</dbReference>
<keyword evidence="5 6" id="KW-0472">Membrane</keyword>
<comment type="caution">
    <text evidence="7">The sequence shown here is derived from an EMBL/GenBank/DDBJ whole genome shotgun (WGS) entry which is preliminary data.</text>
</comment>
<feature type="transmembrane region" description="Helical" evidence="6">
    <location>
        <begin position="286"/>
        <end position="307"/>
    </location>
</feature>
<dbReference type="EMBL" id="JACRSW010000032">
    <property type="protein sequence ID" value="MBC8557845.1"/>
    <property type="molecule type" value="Genomic_DNA"/>
</dbReference>
<feature type="transmembrane region" description="Helical" evidence="6">
    <location>
        <begin position="319"/>
        <end position="344"/>
    </location>
</feature>
<evidence type="ECO:0000256" key="4">
    <source>
        <dbReference type="ARBA" id="ARBA00022989"/>
    </source>
</evidence>
<evidence type="ECO:0000256" key="2">
    <source>
        <dbReference type="ARBA" id="ARBA00022692"/>
    </source>
</evidence>
<evidence type="ECO:0000256" key="1">
    <source>
        <dbReference type="ARBA" id="ARBA00004141"/>
    </source>
</evidence>
<protein>
    <submittedName>
        <fullName evidence="7">Rod shape-determining protein RodA</fullName>
    </submittedName>
</protein>
<feature type="transmembrane region" description="Helical" evidence="6">
    <location>
        <begin position="74"/>
        <end position="92"/>
    </location>
</feature>
<feature type="transmembrane region" description="Helical" evidence="6">
    <location>
        <begin position="162"/>
        <end position="178"/>
    </location>
</feature>